<evidence type="ECO:0000313" key="1">
    <source>
        <dbReference type="EMBL" id="KAH0550087.1"/>
    </source>
</evidence>
<dbReference type="Proteomes" id="UP000826195">
    <property type="component" value="Unassembled WGS sequence"/>
</dbReference>
<comment type="caution">
    <text evidence="1">The sequence shown here is derived from an EMBL/GenBank/DDBJ whole genome shotgun (WGS) entry which is preliminary data.</text>
</comment>
<accession>A0AAV7IG38</accession>
<proteinExistence type="predicted"/>
<keyword evidence="2" id="KW-1185">Reference proteome</keyword>
<dbReference type="EMBL" id="JAHXZJ010001864">
    <property type="protein sequence ID" value="KAH0550087.1"/>
    <property type="molecule type" value="Genomic_DNA"/>
</dbReference>
<protein>
    <submittedName>
        <fullName evidence="1">Uncharacterized protein</fullName>
    </submittedName>
</protein>
<evidence type="ECO:0000313" key="2">
    <source>
        <dbReference type="Proteomes" id="UP000826195"/>
    </source>
</evidence>
<gene>
    <name evidence="1" type="ORF">KQX54_017348</name>
</gene>
<organism evidence="1 2">
    <name type="scientific">Cotesia glomerata</name>
    <name type="common">Lepidopteran parasitic wasp</name>
    <name type="synonym">Apanteles glomeratus</name>
    <dbReference type="NCBI Taxonomy" id="32391"/>
    <lineage>
        <taxon>Eukaryota</taxon>
        <taxon>Metazoa</taxon>
        <taxon>Ecdysozoa</taxon>
        <taxon>Arthropoda</taxon>
        <taxon>Hexapoda</taxon>
        <taxon>Insecta</taxon>
        <taxon>Pterygota</taxon>
        <taxon>Neoptera</taxon>
        <taxon>Endopterygota</taxon>
        <taxon>Hymenoptera</taxon>
        <taxon>Apocrita</taxon>
        <taxon>Ichneumonoidea</taxon>
        <taxon>Braconidae</taxon>
        <taxon>Microgastrinae</taxon>
        <taxon>Cotesia</taxon>
    </lineage>
</organism>
<sequence>MGLRSEREIAAGFPASRGRFLDWMDQARTWIDLKRVTSSPVAQRMSSDLERDERSAIKGELASSLRGYDVESLKLQSEDRGIESCTES</sequence>
<dbReference type="AlphaFoldDB" id="A0AAV7IG38"/>
<name>A0AAV7IG38_COTGL</name>
<reference evidence="1 2" key="1">
    <citation type="journal article" date="2021" name="J. Hered.">
        <title>A chromosome-level genome assembly of the parasitoid wasp, Cotesia glomerata (Hymenoptera: Braconidae).</title>
        <authorList>
            <person name="Pinto B.J."/>
            <person name="Weis J.J."/>
            <person name="Gamble T."/>
            <person name="Ode P.J."/>
            <person name="Paul R."/>
            <person name="Zaspel J.M."/>
        </authorList>
    </citation>
    <scope>NUCLEOTIDE SEQUENCE [LARGE SCALE GENOMIC DNA]</scope>
    <source>
        <strain evidence="1">CgM1</strain>
    </source>
</reference>